<comment type="similarity">
    <text evidence="3">Belongs to the peptidase S51 family.</text>
</comment>
<evidence type="ECO:0000256" key="8">
    <source>
        <dbReference type="ARBA" id="ARBA00022825"/>
    </source>
</evidence>
<reference evidence="9 10" key="1">
    <citation type="submission" date="2023-08" db="EMBL/GenBank/DDBJ databases">
        <title>Mesonia sp. MT50, isolated from deep-sea sediment of the Mariana Trench.</title>
        <authorList>
            <person name="Fu H."/>
        </authorList>
    </citation>
    <scope>NUCLEOTIDE SEQUENCE [LARGE SCALE GENOMIC DNA]</scope>
    <source>
        <strain evidence="9 10">MT50</strain>
    </source>
</reference>
<dbReference type="Gene3D" id="3.40.50.880">
    <property type="match status" value="1"/>
</dbReference>
<gene>
    <name evidence="9" type="ORF">RBU60_01445</name>
</gene>
<keyword evidence="8" id="KW-0720">Serine protease</keyword>
<dbReference type="Proteomes" id="UP001230915">
    <property type="component" value="Unassembled WGS sequence"/>
</dbReference>
<comment type="caution">
    <text evidence="9">The sequence shown here is derived from an EMBL/GenBank/DDBJ whole genome shotgun (WGS) entry which is preliminary data.</text>
</comment>
<evidence type="ECO:0000313" key="10">
    <source>
        <dbReference type="Proteomes" id="UP001230915"/>
    </source>
</evidence>
<dbReference type="InterPro" id="IPR011811">
    <property type="entry name" value="Peptidase_S51_cyanophycinase"/>
</dbReference>
<organism evidence="9 10">
    <name type="scientific">Mesonia profundi</name>
    <dbReference type="NCBI Taxonomy" id="3070998"/>
    <lineage>
        <taxon>Bacteria</taxon>
        <taxon>Pseudomonadati</taxon>
        <taxon>Bacteroidota</taxon>
        <taxon>Flavobacteriia</taxon>
        <taxon>Flavobacteriales</taxon>
        <taxon>Flavobacteriaceae</taxon>
        <taxon>Mesonia</taxon>
    </lineage>
</organism>
<dbReference type="RefSeq" id="WP_308862838.1">
    <property type="nucleotide sequence ID" value="NZ_JAVHUL010000002.1"/>
</dbReference>
<evidence type="ECO:0000256" key="2">
    <source>
        <dbReference type="ARBA" id="ARBA00002039"/>
    </source>
</evidence>
<keyword evidence="6" id="KW-0645">Protease</keyword>
<dbReference type="EC" id="3.4.15.6" evidence="4"/>
<evidence type="ECO:0000256" key="1">
    <source>
        <dbReference type="ARBA" id="ARBA00001092"/>
    </source>
</evidence>
<dbReference type="NCBIfam" id="TIGR02069">
    <property type="entry name" value="cyanophycinase"/>
    <property type="match status" value="1"/>
</dbReference>
<keyword evidence="7 9" id="KW-0378">Hydrolase</keyword>
<dbReference type="PANTHER" id="PTHR36175">
    <property type="entry name" value="CYANOPHYCINASE"/>
    <property type="match status" value="1"/>
</dbReference>
<dbReference type="GO" id="GO:0008241">
    <property type="term" value="F:peptidyl-dipeptidase activity"/>
    <property type="evidence" value="ECO:0007669"/>
    <property type="project" value="UniProtKB-EC"/>
</dbReference>
<dbReference type="GO" id="GO:0004180">
    <property type="term" value="F:carboxypeptidase activity"/>
    <property type="evidence" value="ECO:0007669"/>
    <property type="project" value="UniProtKB-KW"/>
</dbReference>
<dbReference type="SUPFAM" id="SSF52317">
    <property type="entry name" value="Class I glutamine amidotransferase-like"/>
    <property type="match status" value="1"/>
</dbReference>
<evidence type="ECO:0000256" key="5">
    <source>
        <dbReference type="ARBA" id="ARBA00015719"/>
    </source>
</evidence>
<dbReference type="InterPro" id="IPR029062">
    <property type="entry name" value="Class_I_gatase-like"/>
</dbReference>
<dbReference type="Pfam" id="PF03575">
    <property type="entry name" value="Peptidase_S51"/>
    <property type="match status" value="1"/>
</dbReference>
<name>A0ABU0ZZZ5_9FLAO</name>
<sequence>MSAKGILILIGGNEDKGIDTNERDHLEFIETSVLARLVKESGGTQANIVIIPTASRIPLEVADNYIDSFKTLSCENISIADIRNRDDAESTENIELVEDADCVLFSGGSQSKITHKIGGSSIHKILMRKYQEGNFVIAGTSAGAMCMSKEMITGGGGKEFFNKGAVRMGEGLGFMPDLIIDSHFIRRGRFGRLAEATARFTDLIGIGLAEDTGLIIKNCNSFEIIGSGMVVIFDASELSYNNQATTEVGNPMTIAHLKTHVLANGYQFDIEKRNIRVIPIDKKKKQLN</sequence>
<proteinExistence type="inferred from homology"/>
<evidence type="ECO:0000256" key="6">
    <source>
        <dbReference type="ARBA" id="ARBA00022670"/>
    </source>
</evidence>
<evidence type="ECO:0000256" key="4">
    <source>
        <dbReference type="ARBA" id="ARBA00013115"/>
    </source>
</evidence>
<accession>A0ABU0ZZZ5</accession>
<keyword evidence="10" id="KW-1185">Reference proteome</keyword>
<dbReference type="CDD" id="cd03145">
    <property type="entry name" value="GAT1_cyanophycinase"/>
    <property type="match status" value="1"/>
</dbReference>
<dbReference type="EMBL" id="JAVHUL010000002">
    <property type="protein sequence ID" value="MDQ7916224.1"/>
    <property type="molecule type" value="Genomic_DNA"/>
</dbReference>
<evidence type="ECO:0000313" key="9">
    <source>
        <dbReference type="EMBL" id="MDQ7916224.1"/>
    </source>
</evidence>
<dbReference type="PIRSF" id="PIRSF032067">
    <property type="entry name" value="Cyanophycinase"/>
    <property type="match status" value="1"/>
</dbReference>
<comment type="catalytic activity">
    <reaction evidence="1">
        <text>[L-4-(L-arginin-2-N-yl)aspartate](n) + H2O = [L-4-(L-arginin-2-N-yl)aspartate](n-1) + L-4-(L-arginin-2-N-yl)aspartate</text>
        <dbReference type="Rhea" id="RHEA:12845"/>
        <dbReference type="Rhea" id="RHEA-COMP:13728"/>
        <dbReference type="Rhea" id="RHEA-COMP:13734"/>
        <dbReference type="ChEBI" id="CHEBI:15377"/>
        <dbReference type="ChEBI" id="CHEBI:137986"/>
        <dbReference type="ChEBI" id="CHEBI:137991"/>
        <dbReference type="EC" id="3.4.15.6"/>
    </reaction>
</comment>
<evidence type="ECO:0000256" key="7">
    <source>
        <dbReference type="ARBA" id="ARBA00022801"/>
    </source>
</evidence>
<dbReference type="InterPro" id="IPR005320">
    <property type="entry name" value="Peptidase_S51"/>
</dbReference>
<keyword evidence="9" id="KW-0121">Carboxypeptidase</keyword>
<comment type="function">
    <text evidence="2">Exopeptidase that catalyzes the hydrolytic cleavage of multi-L-arginyl-poly-L-aspartic acid (cyanophycin; a water-insoluble reserve polymer) into aspartate-arginine dipeptides.</text>
</comment>
<dbReference type="PANTHER" id="PTHR36175:SF1">
    <property type="entry name" value="CYANOPHYCINASE"/>
    <property type="match status" value="1"/>
</dbReference>
<protein>
    <recommendedName>
        <fullName evidence="5">Cyanophycinase</fullName>
        <ecNumber evidence="4">3.4.15.6</ecNumber>
    </recommendedName>
</protein>
<evidence type="ECO:0000256" key="3">
    <source>
        <dbReference type="ARBA" id="ARBA00006534"/>
    </source>
</evidence>